<feature type="domain" description="A to I editase" evidence="4">
    <location>
        <begin position="311"/>
        <end position="638"/>
    </location>
</feature>
<dbReference type="Proteomes" id="UP001187531">
    <property type="component" value="Unassembled WGS sequence"/>
</dbReference>
<gene>
    <name evidence="5" type="ORF">QYM36_006045</name>
</gene>
<organism evidence="5 6">
    <name type="scientific">Artemia franciscana</name>
    <name type="common">Brine shrimp</name>
    <name type="synonym">Artemia sanfranciscana</name>
    <dbReference type="NCBI Taxonomy" id="6661"/>
    <lineage>
        <taxon>Eukaryota</taxon>
        <taxon>Metazoa</taxon>
        <taxon>Ecdysozoa</taxon>
        <taxon>Arthropoda</taxon>
        <taxon>Crustacea</taxon>
        <taxon>Branchiopoda</taxon>
        <taxon>Anostraca</taxon>
        <taxon>Artemiidae</taxon>
        <taxon>Artemia</taxon>
    </lineage>
</organism>
<keyword evidence="6" id="KW-1185">Reference proteome</keyword>
<dbReference type="Pfam" id="PF00035">
    <property type="entry name" value="dsrm"/>
    <property type="match status" value="2"/>
</dbReference>
<keyword evidence="1" id="KW-0694">RNA-binding</keyword>
<sequence>ALCRVARDFFLNFWDFEKAKWQLSSNSRRRRRSVSKLLKMNSQQDIGLKRQAEDTVDNLRSSDESDVSAKKRPSPPITPLSVFNQLYGNPKFNATAEGPPHMLEHTVSFQFSGKEFSSTAPTKKKASQDAAFQALKYVASKNVEGAETENMTLDEISKLLLSKPATEKARVAPVIPELPTDSSSPAGRLYMFDSTLTFNFASSDANDGSRYTCTVTKDGKTFTGRGASKKAAKHDVASQVLQAFYSNFPASEDSNSSDLQLGLNPTLADRISSLVEQKYSDLTKNSTIALRFQVLSGIVLERPNDAFEVITLTTGTKVISGDHLSLLGHAVNDCHAEILARRCLRQFLYMQIEEAIDNGSFSNDILRFDPIKKKFSLQEGCRLHLYINTAPCGDARIFVIQDQGSSAGNDPNPNRKSRGRLRMKIEVGMGTVFSQGRSVQTWDGIKCGERLLTMSCSDKLAACNVLGIQGALLAHFFDPIYLDGITIGTCFSLAHLQRATYGRYEPGLEPLPESYRMNEPSFSQPSRPKGRIPISKATSTSLAWTKGWDFPEYINGETGMLLDKRISKLSKAYLFGKFKSIAMKLSDHVAKKVQDADYYCDAKHLSIDYQNAKVNLEKAFAKLGLGTWIHKPEEQNLFKLGEKGPLPSESNGKSE</sequence>
<feature type="domain" description="DRBM" evidence="3">
    <location>
        <begin position="75"/>
        <end position="140"/>
    </location>
</feature>
<dbReference type="InterPro" id="IPR002466">
    <property type="entry name" value="A_deamin"/>
</dbReference>
<dbReference type="EMBL" id="JAVRJZ010000009">
    <property type="protein sequence ID" value="KAK2718900.1"/>
    <property type="molecule type" value="Genomic_DNA"/>
</dbReference>
<evidence type="ECO:0000313" key="6">
    <source>
        <dbReference type="Proteomes" id="UP001187531"/>
    </source>
</evidence>
<dbReference type="GO" id="GO:0006382">
    <property type="term" value="P:adenosine to inosine editing"/>
    <property type="evidence" value="ECO:0007669"/>
    <property type="project" value="TreeGrafter"/>
</dbReference>
<evidence type="ECO:0000259" key="3">
    <source>
        <dbReference type="PROSITE" id="PS50137"/>
    </source>
</evidence>
<dbReference type="PROSITE" id="PS50137">
    <property type="entry name" value="DS_RBD"/>
    <property type="match status" value="2"/>
</dbReference>
<feature type="region of interest" description="Disordered" evidence="2">
    <location>
        <begin position="50"/>
        <end position="76"/>
    </location>
</feature>
<dbReference type="GO" id="GO:0005730">
    <property type="term" value="C:nucleolus"/>
    <property type="evidence" value="ECO:0007669"/>
    <property type="project" value="TreeGrafter"/>
</dbReference>
<feature type="non-terminal residue" evidence="5">
    <location>
        <position position="655"/>
    </location>
</feature>
<protein>
    <submittedName>
        <fullName evidence="5">Uncharacterized protein</fullName>
    </submittedName>
</protein>
<feature type="compositionally biased region" description="Basic and acidic residues" evidence="2">
    <location>
        <begin position="60"/>
        <end position="69"/>
    </location>
</feature>
<dbReference type="GO" id="GO:0003725">
    <property type="term" value="F:double-stranded RNA binding"/>
    <property type="evidence" value="ECO:0007669"/>
    <property type="project" value="TreeGrafter"/>
</dbReference>
<dbReference type="GO" id="GO:0003726">
    <property type="term" value="F:double-stranded RNA adenosine deaminase activity"/>
    <property type="evidence" value="ECO:0007669"/>
    <property type="project" value="TreeGrafter"/>
</dbReference>
<evidence type="ECO:0000256" key="2">
    <source>
        <dbReference type="SAM" id="MobiDB-lite"/>
    </source>
</evidence>
<dbReference type="Gene3D" id="3.30.160.20">
    <property type="match status" value="2"/>
</dbReference>
<dbReference type="PANTHER" id="PTHR10910">
    <property type="entry name" value="EUKARYOTE SPECIFIC DSRNA BINDING PROTEIN"/>
    <property type="match status" value="1"/>
</dbReference>
<dbReference type="CDD" id="cd00048">
    <property type="entry name" value="DSRM_SF"/>
    <property type="match status" value="2"/>
</dbReference>
<dbReference type="AlphaFoldDB" id="A0AA88HVM0"/>
<reference evidence="5" key="1">
    <citation type="submission" date="2023-07" db="EMBL/GenBank/DDBJ databases">
        <title>Chromosome-level genome assembly of Artemia franciscana.</title>
        <authorList>
            <person name="Jo E."/>
        </authorList>
    </citation>
    <scope>NUCLEOTIDE SEQUENCE</scope>
    <source>
        <tissue evidence="5">Whole body</tissue>
    </source>
</reference>
<dbReference type="PROSITE" id="PS50141">
    <property type="entry name" value="A_DEAMIN_EDITASE"/>
    <property type="match status" value="1"/>
</dbReference>
<dbReference type="GO" id="GO:0008251">
    <property type="term" value="F:tRNA-specific adenosine deaminase activity"/>
    <property type="evidence" value="ECO:0007669"/>
    <property type="project" value="TreeGrafter"/>
</dbReference>
<evidence type="ECO:0000313" key="5">
    <source>
        <dbReference type="EMBL" id="KAK2718900.1"/>
    </source>
</evidence>
<dbReference type="SMART" id="SM00552">
    <property type="entry name" value="ADEAMc"/>
    <property type="match status" value="1"/>
</dbReference>
<proteinExistence type="predicted"/>
<dbReference type="SMART" id="SM00358">
    <property type="entry name" value="DSRM"/>
    <property type="match status" value="2"/>
</dbReference>
<dbReference type="GO" id="GO:0006396">
    <property type="term" value="P:RNA processing"/>
    <property type="evidence" value="ECO:0007669"/>
    <property type="project" value="InterPro"/>
</dbReference>
<evidence type="ECO:0000259" key="4">
    <source>
        <dbReference type="PROSITE" id="PS50141"/>
    </source>
</evidence>
<feature type="domain" description="DRBM" evidence="3">
    <location>
        <begin position="210"/>
        <end position="246"/>
    </location>
</feature>
<dbReference type="PANTHER" id="PTHR10910:SF62">
    <property type="entry name" value="AT07585P-RELATED"/>
    <property type="match status" value="1"/>
</dbReference>
<evidence type="ECO:0000256" key="1">
    <source>
        <dbReference type="PROSITE-ProRule" id="PRU00266"/>
    </source>
</evidence>
<dbReference type="GO" id="GO:0005737">
    <property type="term" value="C:cytoplasm"/>
    <property type="evidence" value="ECO:0007669"/>
    <property type="project" value="TreeGrafter"/>
</dbReference>
<dbReference type="InterPro" id="IPR014720">
    <property type="entry name" value="dsRBD_dom"/>
</dbReference>
<name>A0AA88HVM0_ARTSF</name>
<dbReference type="SUPFAM" id="SSF54768">
    <property type="entry name" value="dsRNA-binding domain-like"/>
    <property type="match status" value="2"/>
</dbReference>
<dbReference type="Pfam" id="PF02137">
    <property type="entry name" value="A_deamin"/>
    <property type="match status" value="1"/>
</dbReference>
<accession>A0AA88HVM0</accession>
<comment type="caution">
    <text evidence="5">The sequence shown here is derived from an EMBL/GenBank/DDBJ whole genome shotgun (WGS) entry which is preliminary data.</text>
</comment>